<evidence type="ECO:0000313" key="1">
    <source>
        <dbReference type="EMBL" id="CZT12144.1"/>
    </source>
</evidence>
<dbReference type="EMBL" id="FJUX01000154">
    <property type="protein sequence ID" value="CZT12144.1"/>
    <property type="molecule type" value="Genomic_DNA"/>
</dbReference>
<reference evidence="2" key="1">
    <citation type="submission" date="2016-03" db="EMBL/GenBank/DDBJ databases">
        <authorList>
            <person name="Guldener U."/>
        </authorList>
    </citation>
    <scope>NUCLEOTIDE SEQUENCE [LARGE SCALE GENOMIC DNA]</scope>
    <source>
        <strain evidence="2">04CH-RAC-A.6.1</strain>
    </source>
</reference>
<dbReference type="Proteomes" id="UP000178912">
    <property type="component" value="Unassembled WGS sequence"/>
</dbReference>
<protein>
    <submittedName>
        <fullName evidence="1">Uncharacterized protein</fullName>
    </submittedName>
</protein>
<accession>A0A1E1LNT3</accession>
<name>A0A1E1LNT3_9HELO</name>
<dbReference type="AlphaFoldDB" id="A0A1E1LNT3"/>
<gene>
    <name evidence="1" type="ORF">RAG0_16086</name>
</gene>
<sequence length="65" mass="7224">MRRGTLIVSRPSEDSLLTSTSSLGFSVQQQVQVLDIEVQNESSKTLWNSLIGDLSNHEQHVIVTN</sequence>
<keyword evidence="2" id="KW-1185">Reference proteome</keyword>
<proteinExistence type="predicted"/>
<organism evidence="1 2">
    <name type="scientific">Rhynchosporium agropyri</name>
    <dbReference type="NCBI Taxonomy" id="914238"/>
    <lineage>
        <taxon>Eukaryota</taxon>
        <taxon>Fungi</taxon>
        <taxon>Dikarya</taxon>
        <taxon>Ascomycota</taxon>
        <taxon>Pezizomycotina</taxon>
        <taxon>Leotiomycetes</taxon>
        <taxon>Helotiales</taxon>
        <taxon>Ploettnerulaceae</taxon>
        <taxon>Rhynchosporium</taxon>
    </lineage>
</organism>
<evidence type="ECO:0000313" key="2">
    <source>
        <dbReference type="Proteomes" id="UP000178912"/>
    </source>
</evidence>